<protein>
    <submittedName>
        <fullName evidence="2">Uncharacterized protein</fullName>
    </submittedName>
</protein>
<dbReference type="AlphaFoldDB" id="A0A380Y920"/>
<organism evidence="2 3">
    <name type="scientific">Cytobacillus firmus</name>
    <name type="common">Bacillus firmus</name>
    <dbReference type="NCBI Taxonomy" id="1399"/>
    <lineage>
        <taxon>Bacteria</taxon>
        <taxon>Bacillati</taxon>
        <taxon>Bacillota</taxon>
        <taxon>Bacilli</taxon>
        <taxon>Bacillales</taxon>
        <taxon>Bacillaceae</taxon>
        <taxon>Cytobacillus</taxon>
    </lineage>
</organism>
<comment type="caution">
    <text evidence="2">The sequence shown here is derived from an EMBL/GenBank/DDBJ whole genome shotgun (WGS) entry which is preliminary data.</text>
</comment>
<reference evidence="2 3" key="1">
    <citation type="journal article" date="2020" name="G3 (Bethesda)">
        <title>Whole Genome Sequencing and Comparative Genomics of Two Nematicidal Bacillus Strains Reveals a Wide Range of Possible Virulence Factors.</title>
        <authorList>
            <person name="Susic N."/>
            <person name="Janezic S."/>
            <person name="Rupnik M."/>
            <person name="Geric Stare B."/>
        </authorList>
    </citation>
    <scope>NUCLEOTIDE SEQUENCE [LARGE SCALE GENOMIC DNA]</scope>
    <source>
        <strain evidence="2 3">I-1582</strain>
    </source>
</reference>
<dbReference type="Proteomes" id="UP000465778">
    <property type="component" value="Unassembled WGS sequence"/>
</dbReference>
<name>A0A380Y920_CYTFI</name>
<sequence length="50" mass="5695">MKGGGQMFKKKILLILMIILLIAGLLDLKYEGLFFQLLPESIQSKLVQIF</sequence>
<gene>
    <name evidence="2" type="ORF">KIS1582_3439</name>
</gene>
<proteinExistence type="predicted"/>
<keyword evidence="1" id="KW-1133">Transmembrane helix</keyword>
<evidence type="ECO:0000313" key="2">
    <source>
        <dbReference type="EMBL" id="KAF0822746.1"/>
    </source>
</evidence>
<accession>A0A380Y920</accession>
<evidence type="ECO:0000313" key="3">
    <source>
        <dbReference type="Proteomes" id="UP000465778"/>
    </source>
</evidence>
<keyword evidence="1" id="KW-0472">Membrane</keyword>
<keyword evidence="1" id="KW-0812">Transmembrane</keyword>
<dbReference type="EMBL" id="VDEM01000047">
    <property type="protein sequence ID" value="KAF0822746.1"/>
    <property type="molecule type" value="Genomic_DNA"/>
</dbReference>
<feature type="transmembrane region" description="Helical" evidence="1">
    <location>
        <begin position="12"/>
        <end position="30"/>
    </location>
</feature>
<evidence type="ECO:0000256" key="1">
    <source>
        <dbReference type="SAM" id="Phobius"/>
    </source>
</evidence>